<feature type="transmembrane region" description="Helical" evidence="1">
    <location>
        <begin position="19"/>
        <end position="36"/>
    </location>
</feature>
<name>A0A210Q095_MIZYE</name>
<evidence type="ECO:0000259" key="2">
    <source>
        <dbReference type="Pfam" id="PF13383"/>
    </source>
</evidence>
<dbReference type="AlphaFoldDB" id="A0A210Q095"/>
<dbReference type="InterPro" id="IPR029063">
    <property type="entry name" value="SAM-dependent_MTases_sf"/>
</dbReference>
<reference evidence="3 4" key="1">
    <citation type="journal article" date="2017" name="Nat. Ecol. Evol.">
        <title>Scallop genome provides insights into evolution of bilaterian karyotype and development.</title>
        <authorList>
            <person name="Wang S."/>
            <person name="Zhang J."/>
            <person name="Jiao W."/>
            <person name="Li J."/>
            <person name="Xun X."/>
            <person name="Sun Y."/>
            <person name="Guo X."/>
            <person name="Huan P."/>
            <person name="Dong B."/>
            <person name="Zhang L."/>
            <person name="Hu X."/>
            <person name="Sun X."/>
            <person name="Wang J."/>
            <person name="Zhao C."/>
            <person name="Wang Y."/>
            <person name="Wang D."/>
            <person name="Huang X."/>
            <person name="Wang R."/>
            <person name="Lv J."/>
            <person name="Li Y."/>
            <person name="Zhang Z."/>
            <person name="Liu B."/>
            <person name="Lu W."/>
            <person name="Hui Y."/>
            <person name="Liang J."/>
            <person name="Zhou Z."/>
            <person name="Hou R."/>
            <person name="Li X."/>
            <person name="Liu Y."/>
            <person name="Li H."/>
            <person name="Ning X."/>
            <person name="Lin Y."/>
            <person name="Zhao L."/>
            <person name="Xing Q."/>
            <person name="Dou J."/>
            <person name="Li Y."/>
            <person name="Mao J."/>
            <person name="Guo H."/>
            <person name="Dou H."/>
            <person name="Li T."/>
            <person name="Mu C."/>
            <person name="Jiang W."/>
            <person name="Fu Q."/>
            <person name="Fu X."/>
            <person name="Miao Y."/>
            <person name="Liu J."/>
            <person name="Yu Q."/>
            <person name="Li R."/>
            <person name="Liao H."/>
            <person name="Li X."/>
            <person name="Kong Y."/>
            <person name="Jiang Z."/>
            <person name="Chourrout D."/>
            <person name="Li R."/>
            <person name="Bao Z."/>
        </authorList>
    </citation>
    <scope>NUCLEOTIDE SEQUENCE [LARGE SCALE GENOMIC DNA]</scope>
    <source>
        <strain evidence="3 4">PY_sf001</strain>
    </source>
</reference>
<evidence type="ECO:0000256" key="1">
    <source>
        <dbReference type="SAM" id="Phobius"/>
    </source>
</evidence>
<dbReference type="SUPFAM" id="SSF53335">
    <property type="entry name" value="S-adenosyl-L-methionine-dependent methyltransferases"/>
    <property type="match status" value="1"/>
</dbReference>
<evidence type="ECO:0000313" key="4">
    <source>
        <dbReference type="Proteomes" id="UP000242188"/>
    </source>
</evidence>
<organism evidence="3 4">
    <name type="scientific">Mizuhopecten yessoensis</name>
    <name type="common">Japanese scallop</name>
    <name type="synonym">Patinopecten yessoensis</name>
    <dbReference type="NCBI Taxonomy" id="6573"/>
    <lineage>
        <taxon>Eukaryota</taxon>
        <taxon>Metazoa</taxon>
        <taxon>Spiralia</taxon>
        <taxon>Lophotrochozoa</taxon>
        <taxon>Mollusca</taxon>
        <taxon>Bivalvia</taxon>
        <taxon>Autobranchia</taxon>
        <taxon>Pteriomorphia</taxon>
        <taxon>Pectinida</taxon>
        <taxon>Pectinoidea</taxon>
        <taxon>Pectinidae</taxon>
        <taxon>Mizuhopecten</taxon>
    </lineage>
</organism>
<sequence length="323" mass="37668">MAGEPGKHKLMRSLRTRRVWLCMLLVVTLCWMLLYIRHHRYIKTTDNTRAYPRKFVFPACPPIGSTNVNLTETLKKTLEIGNGPPPGRDTLCSMSFEDLEMYHHTYFSTIQSPCKRSVRMGNTMDGGWDVCSDEIKKHACLVYSFGIHFDFSFDDEMASVFGCEVHSFDPSMHQKDHVRNPSVFFHATGLSDYNGISNETVGWKMSTLKGIREELRHVSRAPDVIKMDIEAFEWDVLPDMLRTSQLTDVKQLLVELHANYDSPLREYWVHKLLIFRDLYLEGYRVFWTGRNMQCTYKSPVHNRRLYGCYEVSFVKVNKSKSHK</sequence>
<keyword evidence="4" id="KW-1185">Reference proteome</keyword>
<dbReference type="PANTHER" id="PTHR32026:SF10">
    <property type="entry name" value="METHYLTRANSFERASE-LIKE PROTEIN 24-RELATED"/>
    <property type="match status" value="1"/>
</dbReference>
<dbReference type="OrthoDB" id="10006218at2759"/>
<keyword evidence="1" id="KW-0812">Transmembrane</keyword>
<dbReference type="EMBL" id="NEDP02005315">
    <property type="protein sequence ID" value="OWF42171.1"/>
    <property type="molecule type" value="Genomic_DNA"/>
</dbReference>
<dbReference type="GO" id="GO:0008168">
    <property type="term" value="F:methyltransferase activity"/>
    <property type="evidence" value="ECO:0007669"/>
    <property type="project" value="UniProtKB-KW"/>
</dbReference>
<keyword evidence="3" id="KW-0808">Transferase</keyword>
<dbReference type="InterPro" id="IPR025714">
    <property type="entry name" value="Methyltranfer_dom"/>
</dbReference>
<evidence type="ECO:0000313" key="3">
    <source>
        <dbReference type="EMBL" id="OWF42171.1"/>
    </source>
</evidence>
<keyword evidence="1" id="KW-0472">Membrane</keyword>
<dbReference type="Pfam" id="PF13383">
    <property type="entry name" value="Methyltransf_22"/>
    <property type="match status" value="1"/>
</dbReference>
<keyword evidence="1" id="KW-1133">Transmembrane helix</keyword>
<dbReference type="PANTHER" id="PTHR32026">
    <property type="entry name" value="METHYLTRANSFERASE-LIKE PROTEIN 24"/>
    <property type="match status" value="1"/>
</dbReference>
<proteinExistence type="predicted"/>
<dbReference type="GO" id="GO:0032259">
    <property type="term" value="P:methylation"/>
    <property type="evidence" value="ECO:0007669"/>
    <property type="project" value="UniProtKB-KW"/>
</dbReference>
<dbReference type="Gene3D" id="3.40.50.150">
    <property type="entry name" value="Vaccinia Virus protein VP39"/>
    <property type="match status" value="1"/>
</dbReference>
<dbReference type="InterPro" id="IPR026913">
    <property type="entry name" value="METTL24"/>
</dbReference>
<comment type="caution">
    <text evidence="3">The sequence shown here is derived from an EMBL/GenBank/DDBJ whole genome shotgun (WGS) entry which is preliminary data.</text>
</comment>
<protein>
    <submittedName>
        <fullName evidence="3">Methyltransferase-like protein 24</fullName>
    </submittedName>
</protein>
<accession>A0A210Q095</accession>
<keyword evidence="3" id="KW-0489">Methyltransferase</keyword>
<dbReference type="Proteomes" id="UP000242188">
    <property type="component" value="Unassembled WGS sequence"/>
</dbReference>
<feature type="domain" description="Methyltransferase" evidence="2">
    <location>
        <begin position="113"/>
        <end position="262"/>
    </location>
</feature>
<gene>
    <name evidence="3" type="ORF">KP79_PYT20046</name>
</gene>